<sequence length="49" mass="5280">MRRWRRLATARAGAAGACAGAAGVQQRHGKSSAEARVVATMLRKEKERT</sequence>
<evidence type="ECO:0000313" key="1">
    <source>
        <dbReference type="EMBL" id="KAK1278408.1"/>
    </source>
</evidence>
<dbReference type="EMBL" id="JAUJYN010000002">
    <property type="protein sequence ID" value="KAK1278408.1"/>
    <property type="molecule type" value="Genomic_DNA"/>
</dbReference>
<organism evidence="1 2">
    <name type="scientific">Acorus gramineus</name>
    <name type="common">Dwarf sweet flag</name>
    <dbReference type="NCBI Taxonomy" id="55184"/>
    <lineage>
        <taxon>Eukaryota</taxon>
        <taxon>Viridiplantae</taxon>
        <taxon>Streptophyta</taxon>
        <taxon>Embryophyta</taxon>
        <taxon>Tracheophyta</taxon>
        <taxon>Spermatophyta</taxon>
        <taxon>Magnoliopsida</taxon>
        <taxon>Liliopsida</taxon>
        <taxon>Acoraceae</taxon>
        <taxon>Acorus</taxon>
    </lineage>
</organism>
<dbReference type="AlphaFoldDB" id="A0AAV9BQU6"/>
<evidence type="ECO:0000313" key="2">
    <source>
        <dbReference type="Proteomes" id="UP001179952"/>
    </source>
</evidence>
<reference evidence="1" key="1">
    <citation type="journal article" date="2023" name="Nat. Commun.">
        <title>Diploid and tetraploid genomes of Acorus and the evolution of monocots.</title>
        <authorList>
            <person name="Ma L."/>
            <person name="Liu K.W."/>
            <person name="Li Z."/>
            <person name="Hsiao Y.Y."/>
            <person name="Qi Y."/>
            <person name="Fu T."/>
            <person name="Tang G.D."/>
            <person name="Zhang D."/>
            <person name="Sun W.H."/>
            <person name="Liu D.K."/>
            <person name="Li Y."/>
            <person name="Chen G.Z."/>
            <person name="Liu X.D."/>
            <person name="Liao X.Y."/>
            <person name="Jiang Y.T."/>
            <person name="Yu X."/>
            <person name="Hao Y."/>
            <person name="Huang J."/>
            <person name="Zhao X.W."/>
            <person name="Ke S."/>
            <person name="Chen Y.Y."/>
            <person name="Wu W.L."/>
            <person name="Hsu J.L."/>
            <person name="Lin Y.F."/>
            <person name="Huang M.D."/>
            <person name="Li C.Y."/>
            <person name="Huang L."/>
            <person name="Wang Z.W."/>
            <person name="Zhao X."/>
            <person name="Zhong W.Y."/>
            <person name="Peng D.H."/>
            <person name="Ahmad S."/>
            <person name="Lan S."/>
            <person name="Zhang J.S."/>
            <person name="Tsai W.C."/>
            <person name="Van de Peer Y."/>
            <person name="Liu Z.J."/>
        </authorList>
    </citation>
    <scope>NUCLEOTIDE SEQUENCE</scope>
    <source>
        <strain evidence="1">SCP</strain>
    </source>
</reference>
<comment type="caution">
    <text evidence="1">The sequence shown here is derived from an EMBL/GenBank/DDBJ whole genome shotgun (WGS) entry which is preliminary data.</text>
</comment>
<proteinExistence type="predicted"/>
<reference evidence="1" key="2">
    <citation type="submission" date="2023-06" db="EMBL/GenBank/DDBJ databases">
        <authorList>
            <person name="Ma L."/>
            <person name="Liu K.-W."/>
            <person name="Li Z."/>
            <person name="Hsiao Y.-Y."/>
            <person name="Qi Y."/>
            <person name="Fu T."/>
            <person name="Tang G."/>
            <person name="Zhang D."/>
            <person name="Sun W.-H."/>
            <person name="Liu D.-K."/>
            <person name="Li Y."/>
            <person name="Chen G.-Z."/>
            <person name="Liu X.-D."/>
            <person name="Liao X.-Y."/>
            <person name="Jiang Y.-T."/>
            <person name="Yu X."/>
            <person name="Hao Y."/>
            <person name="Huang J."/>
            <person name="Zhao X.-W."/>
            <person name="Ke S."/>
            <person name="Chen Y.-Y."/>
            <person name="Wu W.-L."/>
            <person name="Hsu J.-L."/>
            <person name="Lin Y.-F."/>
            <person name="Huang M.-D."/>
            <person name="Li C.-Y."/>
            <person name="Huang L."/>
            <person name="Wang Z.-W."/>
            <person name="Zhao X."/>
            <person name="Zhong W.-Y."/>
            <person name="Peng D.-H."/>
            <person name="Ahmad S."/>
            <person name="Lan S."/>
            <person name="Zhang J.-S."/>
            <person name="Tsai W.-C."/>
            <person name="Van De Peer Y."/>
            <person name="Liu Z.-J."/>
        </authorList>
    </citation>
    <scope>NUCLEOTIDE SEQUENCE</scope>
    <source>
        <strain evidence="1">SCP</strain>
        <tissue evidence="1">Leaves</tissue>
    </source>
</reference>
<name>A0AAV9BQU6_ACOGR</name>
<accession>A0AAV9BQU6</accession>
<gene>
    <name evidence="1" type="ORF">QJS04_geneDACA003650</name>
</gene>
<dbReference type="Proteomes" id="UP001179952">
    <property type="component" value="Unassembled WGS sequence"/>
</dbReference>
<keyword evidence="2" id="KW-1185">Reference proteome</keyword>
<protein>
    <submittedName>
        <fullName evidence="1">Uncharacterized protein</fullName>
    </submittedName>
</protein>